<dbReference type="EMBL" id="LACI01002329">
    <property type="protein sequence ID" value="KJU82404.1"/>
    <property type="molecule type" value="Genomic_DNA"/>
</dbReference>
<accession>A0A0F3GKC4</accession>
<dbReference type="AlphaFoldDB" id="A0A0F3GKC4"/>
<dbReference type="Gene3D" id="3.10.310.30">
    <property type="match status" value="1"/>
</dbReference>
<protein>
    <submittedName>
        <fullName evidence="1">Exopolyphosphatase-like protein</fullName>
    </submittedName>
</protein>
<comment type="caution">
    <text evidence="1">The sequence shown here is derived from an EMBL/GenBank/DDBJ whole genome shotgun (WGS) entry which is preliminary data.</text>
</comment>
<organism evidence="1 2">
    <name type="scientific">Candidatus Magnetobacterium bavaricum</name>
    <dbReference type="NCBI Taxonomy" id="29290"/>
    <lineage>
        <taxon>Bacteria</taxon>
        <taxon>Pseudomonadati</taxon>
        <taxon>Nitrospirota</taxon>
        <taxon>Thermodesulfovibrionia</taxon>
        <taxon>Thermodesulfovibrionales</taxon>
        <taxon>Candidatus Magnetobacteriaceae</taxon>
        <taxon>Candidatus Magnetobacterium</taxon>
    </lineage>
</organism>
<dbReference type="InterPro" id="IPR016877">
    <property type="entry name" value="UCP028235"/>
</dbReference>
<dbReference type="PATRIC" id="fig|29290.4.peg.7141"/>
<evidence type="ECO:0000313" key="1">
    <source>
        <dbReference type="EMBL" id="KJU82404.1"/>
    </source>
</evidence>
<dbReference type="InterPro" id="IPR038763">
    <property type="entry name" value="DHH_sf"/>
</dbReference>
<dbReference type="SUPFAM" id="SSF64182">
    <property type="entry name" value="DHH phosphoesterases"/>
    <property type="match status" value="1"/>
</dbReference>
<reference evidence="1 2" key="1">
    <citation type="submission" date="2015-02" db="EMBL/GenBank/DDBJ databases">
        <title>Single-cell genomics of uncultivated deep-branching MTB reveals a conserved set of magnetosome genes.</title>
        <authorList>
            <person name="Kolinko S."/>
            <person name="Richter M."/>
            <person name="Glockner F.O."/>
            <person name="Brachmann A."/>
            <person name="Schuler D."/>
        </authorList>
    </citation>
    <scope>NUCLEOTIDE SEQUENCE [LARGE SCALE GENOMIC DNA]</scope>
    <source>
        <strain evidence="1">TM-1</strain>
    </source>
</reference>
<sequence length="309" mass="34976">MAEGRFRLVTRSDFDGLVCAVLLKELDMIDDIKFVHPKDMQDGKVDINNRDITTNLPYVEGVYIAFDHHLSETIRVGKHDNHIIHPEAPSAARVVYEHFGGKARFKDTSDDMMAAVDKGDAARLSLDEILYPKGWVLLNYLMDARTGLGRFREFRISNYNLMMDLIAYCKNHTIEEILALPDVKERVELFFKYDELFKDQIKRCSTVHNNLVVLNLLNEETIYPGNRFVIYALFPQCNISIHVLWGLKKQNIVYAVGKSIVDRSSKTDIGPLMLKYGGGGHANAGTCQIEVDKADAVLAELIKVINVDG</sequence>
<dbReference type="Proteomes" id="UP000033423">
    <property type="component" value="Unassembled WGS sequence"/>
</dbReference>
<keyword evidence="2" id="KW-1185">Reference proteome</keyword>
<dbReference type="PIRSF" id="PIRSF028235">
    <property type="entry name" value="UCP028235"/>
    <property type="match status" value="1"/>
</dbReference>
<name>A0A0F3GKC4_9BACT</name>
<evidence type="ECO:0000313" key="2">
    <source>
        <dbReference type="Proteomes" id="UP000033423"/>
    </source>
</evidence>
<gene>
    <name evidence="1" type="ORF">MBAV_005397</name>
</gene>
<proteinExistence type="predicted"/>